<reference evidence="1" key="1">
    <citation type="journal article" date="2021" name="ISME J.">
        <title>Genomic evolution of the class Acidithiobacillia: deep-branching Proteobacteria living in extreme acidic conditions.</title>
        <authorList>
            <person name="Moya-Beltran A."/>
            <person name="Beard S."/>
            <person name="Rojas-Villalobos C."/>
            <person name="Issotta F."/>
            <person name="Gallardo Y."/>
            <person name="Ulloa R."/>
            <person name="Giaveno A."/>
            <person name="Degli Esposti M."/>
            <person name="Johnson D.B."/>
            <person name="Quatrini R."/>
        </authorList>
    </citation>
    <scope>NUCLEOTIDE SEQUENCE</scope>
    <source>
        <strain evidence="1">DSM 583</strain>
    </source>
</reference>
<organism evidence="1 2">
    <name type="scientific">Acidithiobacillus ferridurans</name>
    <dbReference type="NCBI Taxonomy" id="1232575"/>
    <lineage>
        <taxon>Bacteria</taxon>
        <taxon>Pseudomonadati</taxon>
        <taxon>Pseudomonadota</taxon>
        <taxon>Acidithiobacillia</taxon>
        <taxon>Acidithiobacillales</taxon>
        <taxon>Acidithiobacillaceae</taxon>
        <taxon>Acidithiobacillus</taxon>
    </lineage>
</organism>
<dbReference type="InterPro" id="IPR036412">
    <property type="entry name" value="HAD-like_sf"/>
</dbReference>
<evidence type="ECO:0000313" key="2">
    <source>
        <dbReference type="Proteomes" id="UP000887300"/>
    </source>
</evidence>
<proteinExistence type="predicted"/>
<evidence type="ECO:0000313" key="1">
    <source>
        <dbReference type="EMBL" id="MBU2722841.1"/>
    </source>
</evidence>
<dbReference type="SUPFAM" id="SSF56784">
    <property type="entry name" value="HAD-like"/>
    <property type="match status" value="1"/>
</dbReference>
<dbReference type="RefSeq" id="WP_215886198.1">
    <property type="nucleotide sequence ID" value="NZ_CP134225.1"/>
</dbReference>
<dbReference type="EMBL" id="JABBHS010000191">
    <property type="protein sequence ID" value="MBU2722841.1"/>
    <property type="molecule type" value="Genomic_DNA"/>
</dbReference>
<accession>A0A8X8K990</accession>
<dbReference type="AlphaFoldDB" id="A0A8X8K990"/>
<protein>
    <submittedName>
        <fullName evidence="1">Uncharacterized protein</fullName>
    </submittedName>
</protein>
<dbReference type="Proteomes" id="UP000887300">
    <property type="component" value="Unassembled WGS sequence"/>
</dbReference>
<gene>
    <name evidence="1" type="ORF">HF568_06385</name>
</gene>
<name>A0A8X8K990_ACIFI</name>
<sequence length="224" mass="24920">MRPLTLRDGESAGAVVALDCDRVILDFEAAWCGHAEKVIGVRPKRQNRLWNMGQRYGVSQRQAYDTWAAMDASGWTGLNPLPWAEDLSAWALRLAGEWRRVHVVTALAGKFANGRLDDLHRAGFPILPENLHCVGAHGIKEIALCQIEPQVYIDDDPAYVHAAIRQGVPHPVWLDYGDIPNEPANWLDWQALRSTPEKLLEDLEQGVSVSLFGKQGEPSHAECS</sequence>
<comment type="caution">
    <text evidence="1">The sequence shown here is derived from an EMBL/GenBank/DDBJ whole genome shotgun (WGS) entry which is preliminary data.</text>
</comment>